<dbReference type="Proteomes" id="UP000663880">
    <property type="component" value="Unassembled WGS sequence"/>
</dbReference>
<evidence type="ECO:0000313" key="2">
    <source>
        <dbReference type="Proteomes" id="UP000663880"/>
    </source>
</evidence>
<gene>
    <name evidence="1" type="ORF">PMACD_LOCUS10443</name>
</gene>
<name>A0A821UIF8_9NEOP</name>
<sequence length="277" mass="32050">MIFALTLHESTNRMYLAPDLGLSKLFSLYKEETPPSEQVSNFMFRKVFNQQFNLSFHAPITDSCKKCDNFKIKIEAEKTSVKKDELDSQRKLHLLKAESARNNFKIDKNRPANDSDFTVIVFDFMKTLPTPVISTGIFYYKRQLWPYCLGIHNAHNDEVTMYVWDETIASRGPMEIGSCLLRFIKEKVKTEKLIMNSDQCGGQNRNIKMTTFCHYIVSTGFLATGRTYTDLQYSFRMGIATISKIVDEVCKVIWETLHDECIPTTKTPDMWQNIAAR</sequence>
<proteinExistence type="predicted"/>
<dbReference type="EMBL" id="CAJOBZ010000031">
    <property type="protein sequence ID" value="CAF4890888.1"/>
    <property type="molecule type" value="Genomic_DNA"/>
</dbReference>
<comment type="caution">
    <text evidence="1">The sequence shown here is derived from an EMBL/GenBank/DDBJ whole genome shotgun (WGS) entry which is preliminary data.</text>
</comment>
<dbReference type="PANTHER" id="PTHR10773:SF19">
    <property type="match status" value="1"/>
</dbReference>
<dbReference type="OrthoDB" id="6611988at2759"/>
<evidence type="ECO:0000313" key="1">
    <source>
        <dbReference type="EMBL" id="CAF4890888.1"/>
    </source>
</evidence>
<keyword evidence="2" id="KW-1185">Reference proteome</keyword>
<reference evidence="1" key="1">
    <citation type="submission" date="2021-02" db="EMBL/GenBank/DDBJ databases">
        <authorList>
            <person name="Steward A R."/>
        </authorList>
    </citation>
    <scope>NUCLEOTIDE SEQUENCE</scope>
</reference>
<organism evidence="1 2">
    <name type="scientific">Pieris macdunnoughi</name>
    <dbReference type="NCBI Taxonomy" id="345717"/>
    <lineage>
        <taxon>Eukaryota</taxon>
        <taxon>Metazoa</taxon>
        <taxon>Ecdysozoa</taxon>
        <taxon>Arthropoda</taxon>
        <taxon>Hexapoda</taxon>
        <taxon>Insecta</taxon>
        <taxon>Pterygota</taxon>
        <taxon>Neoptera</taxon>
        <taxon>Endopterygota</taxon>
        <taxon>Lepidoptera</taxon>
        <taxon>Glossata</taxon>
        <taxon>Ditrysia</taxon>
        <taxon>Papilionoidea</taxon>
        <taxon>Pieridae</taxon>
        <taxon>Pierinae</taxon>
        <taxon>Pieris</taxon>
    </lineage>
</organism>
<dbReference type="PANTHER" id="PTHR10773">
    <property type="entry name" value="DNA-DIRECTED RNA POLYMERASES I, II, AND III SUBUNIT RPABC2"/>
    <property type="match status" value="1"/>
</dbReference>
<protein>
    <submittedName>
        <fullName evidence="1">Uncharacterized protein</fullName>
    </submittedName>
</protein>
<dbReference type="AlphaFoldDB" id="A0A821UIF8"/>
<accession>A0A821UIF8</accession>